<dbReference type="AlphaFoldDB" id="A0A5K7YVC4"/>
<organism evidence="10 11">
    <name type="scientific">Desulfosarcina alkanivorans</name>
    <dbReference type="NCBI Taxonomy" id="571177"/>
    <lineage>
        <taxon>Bacteria</taxon>
        <taxon>Pseudomonadati</taxon>
        <taxon>Thermodesulfobacteriota</taxon>
        <taxon>Desulfobacteria</taxon>
        <taxon>Desulfobacterales</taxon>
        <taxon>Desulfosarcinaceae</taxon>
        <taxon>Desulfosarcina</taxon>
    </lineage>
</organism>
<evidence type="ECO:0000313" key="10">
    <source>
        <dbReference type="EMBL" id="BBO71001.1"/>
    </source>
</evidence>
<protein>
    <recommendedName>
        <fullName evidence="4">1,4-alpha-glucan branching enzyme</fullName>
        <ecNumber evidence="4">2.4.1.18</ecNumber>
    </recommendedName>
</protein>
<dbReference type="SUPFAM" id="SSF81296">
    <property type="entry name" value="E set domains"/>
    <property type="match status" value="1"/>
</dbReference>
<dbReference type="GO" id="GO:0004553">
    <property type="term" value="F:hydrolase activity, hydrolyzing O-glycosyl compounds"/>
    <property type="evidence" value="ECO:0007669"/>
    <property type="project" value="InterPro"/>
</dbReference>
<evidence type="ECO:0000259" key="9">
    <source>
        <dbReference type="SMART" id="SM00642"/>
    </source>
</evidence>
<dbReference type="PIRSF" id="PIRSF000463">
    <property type="entry name" value="GlgB"/>
    <property type="match status" value="1"/>
</dbReference>
<keyword evidence="11" id="KW-1185">Reference proteome</keyword>
<evidence type="ECO:0000256" key="1">
    <source>
        <dbReference type="ARBA" id="ARBA00000826"/>
    </source>
</evidence>
<dbReference type="InterPro" id="IPR017853">
    <property type="entry name" value="GH"/>
</dbReference>
<dbReference type="SUPFAM" id="SSF51445">
    <property type="entry name" value="(Trans)glycosidases"/>
    <property type="match status" value="1"/>
</dbReference>
<dbReference type="SMART" id="SM00642">
    <property type="entry name" value="Aamy"/>
    <property type="match status" value="1"/>
</dbReference>
<dbReference type="Proteomes" id="UP000427906">
    <property type="component" value="Chromosome"/>
</dbReference>
<dbReference type="EMBL" id="AP021874">
    <property type="protein sequence ID" value="BBO71001.1"/>
    <property type="molecule type" value="Genomic_DNA"/>
</dbReference>
<dbReference type="Pfam" id="PF02806">
    <property type="entry name" value="Alpha-amylase_C"/>
    <property type="match status" value="1"/>
</dbReference>
<evidence type="ECO:0000256" key="6">
    <source>
        <dbReference type="ARBA" id="ARBA00022679"/>
    </source>
</evidence>
<dbReference type="GO" id="GO:0005737">
    <property type="term" value="C:cytoplasm"/>
    <property type="evidence" value="ECO:0007669"/>
    <property type="project" value="TreeGrafter"/>
</dbReference>
<evidence type="ECO:0000256" key="5">
    <source>
        <dbReference type="ARBA" id="ARBA00022676"/>
    </source>
</evidence>
<dbReference type="SUPFAM" id="SSF51011">
    <property type="entry name" value="Glycosyl hydrolase domain"/>
    <property type="match status" value="1"/>
</dbReference>
<dbReference type="GO" id="GO:0043169">
    <property type="term" value="F:cation binding"/>
    <property type="evidence" value="ECO:0007669"/>
    <property type="project" value="InterPro"/>
</dbReference>
<reference evidence="10 11" key="1">
    <citation type="submission" date="2019-11" db="EMBL/GenBank/DDBJ databases">
        <title>Comparative genomics of hydrocarbon-degrading Desulfosarcina strains.</title>
        <authorList>
            <person name="Watanabe M."/>
            <person name="Kojima H."/>
            <person name="Fukui M."/>
        </authorList>
    </citation>
    <scope>NUCLEOTIDE SEQUENCE [LARGE SCALE GENOMIC DNA]</scope>
    <source>
        <strain evidence="10 11">PL12</strain>
    </source>
</reference>
<dbReference type="InterPro" id="IPR013780">
    <property type="entry name" value="Glyco_hydro_b"/>
</dbReference>
<dbReference type="InterPro" id="IPR013783">
    <property type="entry name" value="Ig-like_fold"/>
</dbReference>
<name>A0A5K7YVC4_9BACT</name>
<dbReference type="GO" id="GO:0003844">
    <property type="term" value="F:1,4-alpha-glucan branching enzyme activity"/>
    <property type="evidence" value="ECO:0007669"/>
    <property type="project" value="UniProtKB-EC"/>
</dbReference>
<evidence type="ECO:0000256" key="8">
    <source>
        <dbReference type="PIRSR" id="PIRSR000463-1"/>
    </source>
</evidence>
<feature type="active site" description="Nucleophile" evidence="8">
    <location>
        <position position="333"/>
    </location>
</feature>
<keyword evidence="5" id="KW-0328">Glycosyltransferase</keyword>
<dbReference type="Gene3D" id="2.60.40.1180">
    <property type="entry name" value="Golgi alpha-mannosidase II"/>
    <property type="match status" value="1"/>
</dbReference>
<dbReference type="GO" id="GO:0005978">
    <property type="term" value="P:glycogen biosynthetic process"/>
    <property type="evidence" value="ECO:0007669"/>
    <property type="project" value="InterPro"/>
</dbReference>
<evidence type="ECO:0000256" key="2">
    <source>
        <dbReference type="ARBA" id="ARBA00002953"/>
    </source>
</evidence>
<comment type="function">
    <text evidence="2">Catalyzes the formation of the alpha-1,6-glucosidic linkages in glycogen by scission of a 1,4-alpha-linked oligosaccharide from growing alpha-1,4-glucan chains and the subsequent attachment of the oligosaccharide to the alpha-1,6 position.</text>
</comment>
<dbReference type="InterPro" id="IPR037439">
    <property type="entry name" value="Branching_enzy"/>
</dbReference>
<dbReference type="InterPro" id="IPR006047">
    <property type="entry name" value="GH13_cat_dom"/>
</dbReference>
<dbReference type="OrthoDB" id="9800174at2"/>
<proteinExistence type="inferred from homology"/>
<keyword evidence="6" id="KW-0808">Transferase</keyword>
<dbReference type="InterPro" id="IPR004193">
    <property type="entry name" value="Glyco_hydro_13_N"/>
</dbReference>
<feature type="domain" description="Glycosyl hydrolase family 13 catalytic" evidence="9">
    <location>
        <begin position="177"/>
        <end position="542"/>
    </location>
</feature>
<feature type="active site" description="Proton donor" evidence="8">
    <location>
        <position position="387"/>
    </location>
</feature>
<dbReference type="CDD" id="cd02854">
    <property type="entry name" value="E_set_GBE_euk_N"/>
    <property type="match status" value="1"/>
</dbReference>
<dbReference type="Gene3D" id="3.20.20.80">
    <property type="entry name" value="Glycosidases"/>
    <property type="match status" value="1"/>
</dbReference>
<dbReference type="Gene3D" id="2.60.40.10">
    <property type="entry name" value="Immunoglobulins"/>
    <property type="match status" value="1"/>
</dbReference>
<dbReference type="PANTHER" id="PTHR43651">
    <property type="entry name" value="1,4-ALPHA-GLUCAN-BRANCHING ENZYME"/>
    <property type="match status" value="1"/>
</dbReference>
<dbReference type="RefSeq" id="WP_155318898.1">
    <property type="nucleotide sequence ID" value="NZ_AP021874.1"/>
</dbReference>
<dbReference type="KEGG" id="dalk:DSCA_49310"/>
<dbReference type="Pfam" id="PF02922">
    <property type="entry name" value="CBM_48"/>
    <property type="match status" value="1"/>
</dbReference>
<evidence type="ECO:0000256" key="3">
    <source>
        <dbReference type="ARBA" id="ARBA00009000"/>
    </source>
</evidence>
<comment type="similarity">
    <text evidence="3">Belongs to the glycosyl hydrolase 13 family. GlgB subfamily.</text>
</comment>
<gene>
    <name evidence="10" type="ORF">DSCA_49310</name>
</gene>
<evidence type="ECO:0000313" key="11">
    <source>
        <dbReference type="Proteomes" id="UP000427906"/>
    </source>
</evidence>
<dbReference type="InterPro" id="IPR006048">
    <property type="entry name" value="A-amylase/branching_C"/>
</dbReference>
<dbReference type="CDD" id="cd11321">
    <property type="entry name" value="AmyAc_bac_euk_BE"/>
    <property type="match status" value="1"/>
</dbReference>
<dbReference type="InterPro" id="IPR014756">
    <property type="entry name" value="Ig_E-set"/>
</dbReference>
<comment type="catalytic activity">
    <reaction evidence="1">
        <text>Transfers a segment of a (1-&gt;4)-alpha-D-glucan chain to a primary hydroxy group in a similar glucan chain.</text>
        <dbReference type="EC" id="2.4.1.18"/>
    </reaction>
</comment>
<keyword evidence="7" id="KW-0119">Carbohydrate metabolism</keyword>
<sequence>MVAINTLVDRLIDTDPYLKAHRPALMRRLGHIQGMRERVTGGRVDLPDLASGHEHFGLHRTAAGWIFREWAPNATAVYLIGDFCGWTDDPAFALSRSADDGQWEINLPADALHHGDLFRLRIHWNGGRGDRIPAYARRVVQDPATLIFNAQVWAPDEPYRWRQPDFRRPDHPPLIYEVHAGMAQDAEKIGSWREFTARILPRIAGSGYNTIQLMAVQEHPYYGSFGYHVSSFFAPSSRFGPPEDLMALIDAAHEQGLAVIMDLVHSHAVSNTVEGLGLFDGTEYLYFHQGPRGYHHAWDSRCFDYGKPQVVHFLLSNCRYWLDAFHVDGFRFDGITSMLYRHHGLEKAFSGYDDYFNEAVDEDALAYLTLANQVIHRLRPDALTVAEDISGMPGLALPVADGGTGFDCRFAMGVPDYWIRLVKDTPDESWPMGQLWHELTNRRRSERTISYAESHDQALVGDKTLMFRMADAGIYHHMSVDDPDPVVNRAMGLHKMIRLVTLATAGGGYLNFMGNEFGHPDWIDFPREGNGWSFCYARRQWHLADDPGLKYGLLARFDRRMIALAREAGLLAGQEPALLWDHDPDKILAFVRAGWIFVFNFHPSRSFVDYGIPAPGGSYRMVLDSDHRDFGGHGRLAPDQIHHALKEKNSPWGRRLYLYLPSRTAIVLKPLTDSKGEP</sequence>
<accession>A0A5K7YVC4</accession>
<evidence type="ECO:0000256" key="7">
    <source>
        <dbReference type="ARBA" id="ARBA00023277"/>
    </source>
</evidence>
<dbReference type="EC" id="2.4.1.18" evidence="4"/>
<dbReference type="Pfam" id="PF00128">
    <property type="entry name" value="Alpha-amylase"/>
    <property type="match status" value="1"/>
</dbReference>
<evidence type="ECO:0000256" key="4">
    <source>
        <dbReference type="ARBA" id="ARBA00012541"/>
    </source>
</evidence>
<dbReference type="PANTHER" id="PTHR43651:SF3">
    <property type="entry name" value="1,4-ALPHA-GLUCAN-BRANCHING ENZYME"/>
    <property type="match status" value="1"/>
</dbReference>